<dbReference type="EMBL" id="KQ242207">
    <property type="protein sequence ID" value="KNC80030.1"/>
    <property type="molecule type" value="Genomic_DNA"/>
</dbReference>
<keyword evidence="3" id="KW-1185">Reference proteome</keyword>
<dbReference type="GO" id="GO:0032040">
    <property type="term" value="C:small-subunit processome"/>
    <property type="evidence" value="ECO:0007669"/>
    <property type="project" value="TreeGrafter"/>
</dbReference>
<dbReference type="GO" id="GO:0000462">
    <property type="term" value="P:maturation of SSU-rRNA from tricistronic rRNA transcript (SSU-rRNA, 5.8S rRNA, LSU-rRNA)"/>
    <property type="evidence" value="ECO:0007669"/>
    <property type="project" value="TreeGrafter"/>
</dbReference>
<dbReference type="STRING" id="667725.A0A0L0FT95"/>
<dbReference type="RefSeq" id="XP_014153932.1">
    <property type="nucleotide sequence ID" value="XM_014298457.1"/>
</dbReference>
<name>A0A0L0FT95_9EUKA</name>
<dbReference type="PANTHER" id="PTHR13237:SF9">
    <property type="entry name" value="NEUROGUIDIN"/>
    <property type="match status" value="1"/>
</dbReference>
<evidence type="ECO:0000313" key="2">
    <source>
        <dbReference type="EMBL" id="KNC80030.1"/>
    </source>
</evidence>
<dbReference type="Pfam" id="PF04000">
    <property type="entry name" value="Sas10_Utp3"/>
    <property type="match status" value="1"/>
</dbReference>
<evidence type="ECO:0000256" key="1">
    <source>
        <dbReference type="SAM" id="MobiDB-lite"/>
    </source>
</evidence>
<organism evidence="2 3">
    <name type="scientific">Sphaeroforma arctica JP610</name>
    <dbReference type="NCBI Taxonomy" id="667725"/>
    <lineage>
        <taxon>Eukaryota</taxon>
        <taxon>Ichthyosporea</taxon>
        <taxon>Ichthyophonida</taxon>
        <taxon>Sphaeroforma</taxon>
    </lineage>
</organism>
<feature type="compositionally biased region" description="Polar residues" evidence="1">
    <location>
        <begin position="217"/>
        <end position="226"/>
    </location>
</feature>
<dbReference type="AlphaFoldDB" id="A0A0L0FT95"/>
<protein>
    <submittedName>
        <fullName evidence="2">Uncharacterized protein</fullName>
    </submittedName>
</protein>
<reference evidence="2 3" key="1">
    <citation type="submission" date="2011-02" db="EMBL/GenBank/DDBJ databases">
        <title>The Genome Sequence of Sphaeroforma arctica JP610.</title>
        <authorList>
            <consortium name="The Broad Institute Genome Sequencing Platform"/>
            <person name="Russ C."/>
            <person name="Cuomo C."/>
            <person name="Young S.K."/>
            <person name="Zeng Q."/>
            <person name="Gargeya S."/>
            <person name="Alvarado L."/>
            <person name="Berlin A."/>
            <person name="Chapman S.B."/>
            <person name="Chen Z."/>
            <person name="Freedman E."/>
            <person name="Gellesch M."/>
            <person name="Goldberg J."/>
            <person name="Griggs A."/>
            <person name="Gujja S."/>
            <person name="Heilman E."/>
            <person name="Heiman D."/>
            <person name="Howarth C."/>
            <person name="Mehta T."/>
            <person name="Neiman D."/>
            <person name="Pearson M."/>
            <person name="Roberts A."/>
            <person name="Saif S."/>
            <person name="Shea T."/>
            <person name="Shenoy N."/>
            <person name="Sisk P."/>
            <person name="Stolte C."/>
            <person name="Sykes S."/>
            <person name="White J."/>
            <person name="Yandava C."/>
            <person name="Burger G."/>
            <person name="Gray M.W."/>
            <person name="Holland P.W.H."/>
            <person name="King N."/>
            <person name="Lang F.B.F."/>
            <person name="Roger A.J."/>
            <person name="Ruiz-Trillo I."/>
            <person name="Haas B."/>
            <person name="Nusbaum C."/>
            <person name="Birren B."/>
        </authorList>
    </citation>
    <scope>NUCLEOTIDE SEQUENCE [LARGE SCALE GENOMIC DNA]</scope>
    <source>
        <strain evidence="2 3">JP610</strain>
    </source>
</reference>
<dbReference type="InterPro" id="IPR007146">
    <property type="entry name" value="Sas10/Utp3/C1D"/>
</dbReference>
<dbReference type="GeneID" id="25908100"/>
<sequence>MEVKYRKKSGKKVRKPKIVDGDESAIKLIARPSKDETVEIIEPLATNQKGVNLSEDDMQLDQVMEDTVECEKLIQEYTGKVDKATHHVRALTERVVAGELNIKKGMDFLHSKLHANLSYCISTAVLMLMKAEGESIKGNDIVKELVRLRGYIEKMRPMESKLKYQIDKLVKMSEQVGGNSEEEANNALSYRPQLSSLVSRDEDSKSLAGRSKGDQVYQKSISSQHR</sequence>
<feature type="compositionally biased region" description="Polar residues" evidence="1">
    <location>
        <begin position="186"/>
        <end position="198"/>
    </location>
</feature>
<gene>
    <name evidence="2" type="ORF">SARC_07596</name>
</gene>
<evidence type="ECO:0000313" key="3">
    <source>
        <dbReference type="Proteomes" id="UP000054560"/>
    </source>
</evidence>
<dbReference type="PANTHER" id="PTHR13237">
    <property type="entry name" value="SOMETHING ABOUT SILENCING PROTEIN 10-RELATED"/>
    <property type="match status" value="1"/>
</dbReference>
<dbReference type="OrthoDB" id="203440at2759"/>
<accession>A0A0L0FT95</accession>
<proteinExistence type="predicted"/>
<dbReference type="eggNOG" id="KOG3117">
    <property type="taxonomic scope" value="Eukaryota"/>
</dbReference>
<dbReference type="Proteomes" id="UP000054560">
    <property type="component" value="Unassembled WGS sequence"/>
</dbReference>
<feature type="region of interest" description="Disordered" evidence="1">
    <location>
        <begin position="177"/>
        <end position="226"/>
    </location>
</feature>